<name>A0A4Y2RZG1_ARAVE</name>
<organism evidence="1 2">
    <name type="scientific">Araneus ventricosus</name>
    <name type="common">Orbweaver spider</name>
    <name type="synonym">Epeira ventricosa</name>
    <dbReference type="NCBI Taxonomy" id="182803"/>
    <lineage>
        <taxon>Eukaryota</taxon>
        <taxon>Metazoa</taxon>
        <taxon>Ecdysozoa</taxon>
        <taxon>Arthropoda</taxon>
        <taxon>Chelicerata</taxon>
        <taxon>Arachnida</taxon>
        <taxon>Araneae</taxon>
        <taxon>Araneomorphae</taxon>
        <taxon>Entelegynae</taxon>
        <taxon>Araneoidea</taxon>
        <taxon>Araneidae</taxon>
        <taxon>Araneus</taxon>
    </lineage>
</organism>
<protein>
    <submittedName>
        <fullName evidence="1">Uncharacterized protein</fullName>
    </submittedName>
</protein>
<evidence type="ECO:0000313" key="1">
    <source>
        <dbReference type="EMBL" id="GBN80736.1"/>
    </source>
</evidence>
<evidence type="ECO:0000313" key="2">
    <source>
        <dbReference type="Proteomes" id="UP000499080"/>
    </source>
</evidence>
<dbReference type="AlphaFoldDB" id="A0A4Y2RZG1"/>
<dbReference type="Proteomes" id="UP000499080">
    <property type="component" value="Unassembled WGS sequence"/>
</dbReference>
<comment type="caution">
    <text evidence="1">The sequence shown here is derived from an EMBL/GenBank/DDBJ whole genome shotgun (WGS) entry which is preliminary data.</text>
</comment>
<keyword evidence="2" id="KW-1185">Reference proteome</keyword>
<dbReference type="EMBL" id="BGPR01019015">
    <property type="protein sequence ID" value="GBN80736.1"/>
    <property type="molecule type" value="Genomic_DNA"/>
</dbReference>
<reference evidence="1 2" key="1">
    <citation type="journal article" date="2019" name="Sci. Rep.">
        <title>Orb-weaving spider Araneus ventricosus genome elucidates the spidroin gene catalogue.</title>
        <authorList>
            <person name="Kono N."/>
            <person name="Nakamura H."/>
            <person name="Ohtoshi R."/>
            <person name="Moran D.A.P."/>
            <person name="Shinohara A."/>
            <person name="Yoshida Y."/>
            <person name="Fujiwara M."/>
            <person name="Mori M."/>
            <person name="Tomita M."/>
            <person name="Arakawa K."/>
        </authorList>
    </citation>
    <scope>NUCLEOTIDE SEQUENCE [LARGE SCALE GENOMIC DNA]</scope>
</reference>
<proteinExistence type="predicted"/>
<sequence>MYVLAYGYTEISFSDSSENVFKNEHYLQIGYELVIDVRLGNRRNEDSRFDSIENLPQTRRALSPFELNGHKRFWLRFLRRDCQLRCPKRRGSSPPKKKNLVQLQNGMFV</sequence>
<gene>
    <name evidence="1" type="ORF">AVEN_141429_1</name>
</gene>
<accession>A0A4Y2RZG1</accession>